<evidence type="ECO:0000256" key="1">
    <source>
        <dbReference type="SAM" id="MobiDB-lite"/>
    </source>
</evidence>
<feature type="region of interest" description="Disordered" evidence="1">
    <location>
        <begin position="123"/>
        <end position="252"/>
    </location>
</feature>
<feature type="compositionally biased region" description="Basic residues" evidence="1">
    <location>
        <begin position="90"/>
        <end position="105"/>
    </location>
</feature>
<reference evidence="2" key="1">
    <citation type="submission" date="2020-02" db="EMBL/GenBank/DDBJ databases">
        <authorList>
            <person name="Meier V. D."/>
        </authorList>
    </citation>
    <scope>NUCLEOTIDE SEQUENCE</scope>
    <source>
        <strain evidence="2">AVDCRST_MAG38</strain>
    </source>
</reference>
<feature type="compositionally biased region" description="Low complexity" evidence="1">
    <location>
        <begin position="79"/>
        <end position="89"/>
    </location>
</feature>
<dbReference type="AlphaFoldDB" id="A0A6J4R571"/>
<dbReference type="EMBL" id="CADCVJ010000035">
    <property type="protein sequence ID" value="CAA9464538.1"/>
    <property type="molecule type" value="Genomic_DNA"/>
</dbReference>
<feature type="non-terminal residue" evidence="2">
    <location>
        <position position="252"/>
    </location>
</feature>
<organism evidence="2">
    <name type="scientific">uncultured Solirubrobacteraceae bacterium</name>
    <dbReference type="NCBI Taxonomy" id="1162706"/>
    <lineage>
        <taxon>Bacteria</taxon>
        <taxon>Bacillati</taxon>
        <taxon>Actinomycetota</taxon>
        <taxon>Thermoleophilia</taxon>
        <taxon>Solirubrobacterales</taxon>
        <taxon>Solirubrobacteraceae</taxon>
        <taxon>environmental samples</taxon>
    </lineage>
</organism>
<protein>
    <submittedName>
        <fullName evidence="2">Uncharacterized protein</fullName>
    </submittedName>
</protein>
<feature type="compositionally biased region" description="Basic residues" evidence="1">
    <location>
        <begin position="218"/>
        <end position="252"/>
    </location>
</feature>
<feature type="compositionally biased region" description="Basic residues" evidence="1">
    <location>
        <begin position="25"/>
        <end position="43"/>
    </location>
</feature>
<evidence type="ECO:0000313" key="2">
    <source>
        <dbReference type="EMBL" id="CAA9464538.1"/>
    </source>
</evidence>
<feature type="non-terminal residue" evidence="2">
    <location>
        <position position="1"/>
    </location>
</feature>
<feature type="region of interest" description="Disordered" evidence="1">
    <location>
        <begin position="25"/>
        <end position="105"/>
    </location>
</feature>
<sequence length="252" mass="27659">EWTRPERARDLGRLLRRLLPARLRGRAARQRGRGAGARCRRARALPGGRRAARRAVRLRPPRRAAGRGRLPGDRRRPLRVAARGSPAARGRPRASHARAGRLPHAALRRRELRLGAEPVLLAGLPRRRGRHRGAGRDPARAAPGRPPGHRDHASRPAGARVQRDGLEARGGGAPAARAADVRGGHRGRPGDADARRSRRKPRVALLLAARLRGDRAAGHGRARGVRRGPRPRRPRRLAVHGRQPPRRGRPAL</sequence>
<proteinExistence type="predicted"/>
<name>A0A6J4R571_9ACTN</name>
<gene>
    <name evidence="2" type="ORF">AVDCRST_MAG38-580</name>
</gene>
<feature type="compositionally biased region" description="Basic residues" evidence="1">
    <location>
        <begin position="50"/>
        <end position="66"/>
    </location>
</feature>
<feature type="compositionally biased region" description="Basic and acidic residues" evidence="1">
    <location>
        <begin position="179"/>
        <end position="195"/>
    </location>
</feature>
<accession>A0A6J4R571</accession>